<dbReference type="AlphaFoldDB" id="A0AAV2QGS0"/>
<keyword evidence="3" id="KW-1185">Reference proteome</keyword>
<gene>
    <name evidence="2" type="ORF">MNOR_LOCUS11918</name>
</gene>
<accession>A0AAV2QGS0</accession>
<feature type="region of interest" description="Disordered" evidence="1">
    <location>
        <begin position="98"/>
        <end position="124"/>
    </location>
</feature>
<organism evidence="2 3">
    <name type="scientific">Meganyctiphanes norvegica</name>
    <name type="common">Northern krill</name>
    <name type="synonym">Thysanopoda norvegica</name>
    <dbReference type="NCBI Taxonomy" id="48144"/>
    <lineage>
        <taxon>Eukaryota</taxon>
        <taxon>Metazoa</taxon>
        <taxon>Ecdysozoa</taxon>
        <taxon>Arthropoda</taxon>
        <taxon>Crustacea</taxon>
        <taxon>Multicrustacea</taxon>
        <taxon>Malacostraca</taxon>
        <taxon>Eumalacostraca</taxon>
        <taxon>Eucarida</taxon>
        <taxon>Euphausiacea</taxon>
        <taxon>Euphausiidae</taxon>
        <taxon>Meganyctiphanes</taxon>
    </lineage>
</organism>
<reference evidence="2 3" key="1">
    <citation type="submission" date="2024-05" db="EMBL/GenBank/DDBJ databases">
        <authorList>
            <person name="Wallberg A."/>
        </authorList>
    </citation>
    <scope>NUCLEOTIDE SEQUENCE [LARGE SCALE GENOMIC DNA]</scope>
</reference>
<comment type="caution">
    <text evidence="2">The sequence shown here is derived from an EMBL/GenBank/DDBJ whole genome shotgun (WGS) entry which is preliminary data.</text>
</comment>
<name>A0AAV2QGS0_MEGNR</name>
<evidence type="ECO:0000313" key="2">
    <source>
        <dbReference type="EMBL" id="CAL4082502.1"/>
    </source>
</evidence>
<sequence length="136" mass="15242">MAAEADVKQKFYYQHQLSFANHRMMHRRYPHDDVAISVVVCNGDTKKVKEEPSNVIDETLNDEDTRKIKIRPIPSLWPVQQIRKNNASTPNKRVDMAVADKSSSSQEVSLKCSNSGKNKSVATPSSNLAKCNTLLA</sequence>
<evidence type="ECO:0000313" key="3">
    <source>
        <dbReference type="Proteomes" id="UP001497623"/>
    </source>
</evidence>
<evidence type="ECO:0000256" key="1">
    <source>
        <dbReference type="SAM" id="MobiDB-lite"/>
    </source>
</evidence>
<dbReference type="Proteomes" id="UP001497623">
    <property type="component" value="Unassembled WGS sequence"/>
</dbReference>
<dbReference type="EMBL" id="CAXKWB010006365">
    <property type="protein sequence ID" value="CAL4082502.1"/>
    <property type="molecule type" value="Genomic_DNA"/>
</dbReference>
<protein>
    <submittedName>
        <fullName evidence="2">Uncharacterized protein</fullName>
    </submittedName>
</protein>
<feature type="compositionally biased region" description="Polar residues" evidence="1">
    <location>
        <begin position="101"/>
        <end position="124"/>
    </location>
</feature>
<proteinExistence type="predicted"/>
<feature type="non-terminal residue" evidence="2">
    <location>
        <position position="136"/>
    </location>
</feature>